<reference evidence="3" key="1">
    <citation type="submission" date="2018-03" db="EMBL/GenBank/DDBJ databases">
        <authorList>
            <person name="Guldener U."/>
        </authorList>
    </citation>
    <scope>NUCLEOTIDE SEQUENCE</scope>
</reference>
<feature type="region of interest" description="Disordered" evidence="1">
    <location>
        <begin position="146"/>
        <end position="179"/>
    </location>
</feature>
<name>A0AAE8SUI9_9PEZI</name>
<evidence type="ECO:0000256" key="1">
    <source>
        <dbReference type="SAM" id="MobiDB-lite"/>
    </source>
</evidence>
<dbReference type="SUPFAM" id="SSF50249">
    <property type="entry name" value="Nucleic acid-binding proteins"/>
    <property type="match status" value="1"/>
</dbReference>
<feature type="compositionally biased region" description="Basic and acidic residues" evidence="1">
    <location>
        <begin position="1286"/>
        <end position="1296"/>
    </location>
</feature>
<dbReference type="InterPro" id="IPR011564">
    <property type="entry name" value="Telomer_end-bd_POT1/Cdc13"/>
</dbReference>
<evidence type="ECO:0000259" key="2">
    <source>
        <dbReference type="SMART" id="SM00976"/>
    </source>
</evidence>
<dbReference type="InterPro" id="IPR012340">
    <property type="entry name" value="NA-bd_OB-fold"/>
</dbReference>
<dbReference type="GO" id="GO:0000723">
    <property type="term" value="P:telomere maintenance"/>
    <property type="evidence" value="ECO:0007669"/>
    <property type="project" value="InterPro"/>
</dbReference>
<accession>A0AAE8SUI9</accession>
<feature type="compositionally biased region" description="Low complexity" evidence="1">
    <location>
        <begin position="1148"/>
        <end position="1162"/>
    </location>
</feature>
<dbReference type="EMBL" id="ONZQ02000004">
    <property type="protein sequence ID" value="SPO00975.1"/>
    <property type="molecule type" value="Genomic_DNA"/>
</dbReference>
<feature type="region of interest" description="Disordered" evidence="1">
    <location>
        <begin position="438"/>
        <end position="495"/>
    </location>
</feature>
<feature type="compositionally biased region" description="Basic and acidic residues" evidence="1">
    <location>
        <begin position="936"/>
        <end position="946"/>
    </location>
</feature>
<feature type="compositionally biased region" description="Acidic residues" evidence="1">
    <location>
        <begin position="264"/>
        <end position="275"/>
    </location>
</feature>
<proteinExistence type="predicted"/>
<feature type="region of interest" description="Disordered" evidence="1">
    <location>
        <begin position="340"/>
        <end position="362"/>
    </location>
</feature>
<evidence type="ECO:0000313" key="4">
    <source>
        <dbReference type="Proteomes" id="UP001187682"/>
    </source>
</evidence>
<feature type="compositionally biased region" description="Acidic residues" evidence="1">
    <location>
        <begin position="1054"/>
        <end position="1063"/>
    </location>
</feature>
<dbReference type="GO" id="GO:0003677">
    <property type="term" value="F:DNA binding"/>
    <property type="evidence" value="ECO:0007669"/>
    <property type="project" value="InterPro"/>
</dbReference>
<feature type="region of interest" description="Disordered" evidence="1">
    <location>
        <begin position="881"/>
        <end position="1376"/>
    </location>
</feature>
<feature type="domain" description="Telomeric single stranded DNA binding POT1/Cdc13" evidence="2">
    <location>
        <begin position="1397"/>
        <end position="1534"/>
    </location>
</feature>
<keyword evidence="4" id="KW-1185">Reference proteome</keyword>
<sequence>MDVEQGSGSLPERDLEAAIVTPIAELGPHLTDTAKRSTRGVITIVWPYSIVTKTLSFILAEPDFRLRLQKGQVRVTFVGPCAKAISDASLGGGDEILLSLDGVEWVENDAPNAAGLGLEWQAKFPSGAFLRVDGEQYKEPRVIHVGPTTNGSLDSEASPPTPTLPEQPIEPSPIRPATPEPILPAKRRIQEDLDGNEYASPAFIKRARVSYGALFDGGLDIFDEDLESSGRGRRRTKFGRDSSAWRYASESRSPEPEVVQTVEEPTDGVLEEVPLDEPPSTGRPSMTDEGCQTLESTLTPPLPTPTLPARHEEQHVVRESEAALGSGTPVGANFSSPVRQQDAVADGLQSDDPGRTSQETLPDGLNHVHIPQAGPLEAGHEVSAISTTSATFQEGDLHPPGLHPPGERGLDLQFGGFGTQPIPWGSHVPYPALDPALQSPHGAPAGPFAQETFQPQSVSPYPDISQPFSSSFHQHHLADPLPPAPGANTTSELAVESQPSGAYLISSDVESIKDDVADGELTGDAEAEVEEENEPMPFEEKIKTLLPQESTNDEAVDAVADPEEPPGPEMTSRVDEELDASEAETFPSDNGDEGGDYDTRNYADLDDDGNTEDEKDVNPDETDEEIYDEDEGSYDEEGEYEDEVEGESDQEEEYDESEGPGQSPAPPASTAPVFIDLISDSEDEAEAQGESAPERGTREEEAEEKVEGQLVYTQEEVMTGEEDGRTDEEEHSENDEEGGITGQEGLEVAEGEDESNDSKIRPRSPGPLSNQHDGADDDAHPSPMAMDQDEAESADVGAEGAEYGTEVAQGENEAADVAESGTADDDGTEMAGAAEIGTEAEDNVDMVSPAPDIVAALSSPPPAVSTPLVAVQGVAPSARMESMEAPLTVDADPQQTVAVLEPSEPAGIPTSDLVQPDTVPATDDIPAREPVSLVEADGKGPAEHSKPGSPPRELSSSVVAEEDVPAERPVQGSPPPQEPVSLVETENGDSTGKSRQGTPHVEPISLGEAGERGFWERSMQSVDKDGDSQMAISAADRHTSQPATSPSRPAPEPMDVDEEDDDKIEVVTTASVPVPVRLSLDEQVQADIERQLQADSSVMDHGDGDAPVDAADETERDSGGAQPRDKAEAVKEISSGPLAGGEEGLASPPLTQQTQPQGLDTTADASHQETPVGSEHPELDQLLTPDATQLASATHSFKETSEVEMDRRDSAESLKVTLGSPTLEPQGSLGTVAAPGGSHQGKVTPETGALSSRPADEAPPPSSAEGFAITVKSLRNRKYRPNLSPEKNETSRRDPSTHLARASLAGRERGESAKRDPSIQLAKSSLAARRGAASVETTPPSARRTTRSRARSTQMSTSPEPQVKSPELGDAGERERESQSILKLQLNKSLRLTLLDLTALKVLHTNVNRKIDVLGVATAQPASPERPKHGPRDYLLSFMMTDQTTAPNHVVVVQVFRPHIESLPVVKEGDVVLLRQFVVTALQGRDFGLRSCETSSWAVWERGRDDGLPQIKGPPAEVSGEEDAQAGLLLKWYAGLDGRTREKLGRANSKMEQEGG</sequence>
<feature type="compositionally biased region" description="Polar residues" evidence="1">
    <location>
        <begin position="988"/>
        <end position="997"/>
    </location>
</feature>
<dbReference type="Proteomes" id="UP001187682">
    <property type="component" value="Unassembled WGS sequence"/>
</dbReference>
<protein>
    <recommendedName>
        <fullName evidence="2">Telomeric single stranded DNA binding POT1/Cdc13 domain-containing protein</fullName>
    </recommendedName>
</protein>
<comment type="caution">
    <text evidence="3">The sequence shown here is derived from an EMBL/GenBank/DDBJ whole genome shotgun (WGS) entry which is preliminary data.</text>
</comment>
<dbReference type="Gene3D" id="2.40.50.140">
    <property type="entry name" value="Nucleic acid-binding proteins"/>
    <property type="match status" value="1"/>
</dbReference>
<feature type="compositionally biased region" description="Acidic residues" evidence="1">
    <location>
        <begin position="604"/>
        <end position="658"/>
    </location>
</feature>
<feature type="compositionally biased region" description="Acidic residues" evidence="1">
    <location>
        <begin position="523"/>
        <end position="534"/>
    </location>
</feature>
<dbReference type="Pfam" id="PF02765">
    <property type="entry name" value="POT1"/>
    <property type="match status" value="1"/>
</dbReference>
<feature type="compositionally biased region" description="Basic and acidic residues" evidence="1">
    <location>
        <begin position="1087"/>
        <end position="1104"/>
    </location>
</feature>
<feature type="compositionally biased region" description="Pro residues" evidence="1">
    <location>
        <begin position="159"/>
        <end position="179"/>
    </location>
</feature>
<feature type="compositionally biased region" description="Polar residues" evidence="1">
    <location>
        <begin position="1186"/>
        <end position="1195"/>
    </location>
</feature>
<dbReference type="SMART" id="SM00976">
    <property type="entry name" value="Telo_bind"/>
    <property type="match status" value="1"/>
</dbReference>
<feature type="compositionally biased region" description="Polar residues" evidence="1">
    <location>
        <begin position="1219"/>
        <end position="1229"/>
    </location>
</feature>
<feature type="region of interest" description="Disordered" evidence="1">
    <location>
        <begin position="229"/>
        <end position="306"/>
    </location>
</feature>
<feature type="compositionally biased region" description="Acidic residues" evidence="1">
    <location>
        <begin position="551"/>
        <end position="566"/>
    </location>
</feature>
<feature type="region of interest" description="Disordered" evidence="1">
    <location>
        <begin position="523"/>
        <end position="844"/>
    </location>
</feature>
<feature type="compositionally biased region" description="Basic and acidic residues" evidence="1">
    <location>
        <begin position="1196"/>
        <end position="1212"/>
    </location>
</feature>
<feature type="compositionally biased region" description="Acidic residues" evidence="1">
    <location>
        <begin position="718"/>
        <end position="738"/>
    </location>
</feature>
<feature type="compositionally biased region" description="Basic and acidic residues" evidence="1">
    <location>
        <begin position="1306"/>
        <end position="1317"/>
    </location>
</feature>
<evidence type="ECO:0000313" key="3">
    <source>
        <dbReference type="EMBL" id="SPO00975.1"/>
    </source>
</evidence>
<dbReference type="CDD" id="cd04497">
    <property type="entry name" value="hPOT1_OB1_like"/>
    <property type="match status" value="1"/>
</dbReference>
<organism evidence="3 4">
    <name type="scientific">Cephalotrichum gorgonifer</name>
    <dbReference type="NCBI Taxonomy" id="2041049"/>
    <lineage>
        <taxon>Eukaryota</taxon>
        <taxon>Fungi</taxon>
        <taxon>Dikarya</taxon>
        <taxon>Ascomycota</taxon>
        <taxon>Pezizomycotina</taxon>
        <taxon>Sordariomycetes</taxon>
        <taxon>Hypocreomycetidae</taxon>
        <taxon>Microascales</taxon>
        <taxon>Microascaceae</taxon>
        <taxon>Cephalotrichum</taxon>
    </lineage>
</organism>
<dbReference type="GO" id="GO:0000781">
    <property type="term" value="C:chromosome, telomeric region"/>
    <property type="evidence" value="ECO:0007669"/>
    <property type="project" value="InterPro"/>
</dbReference>
<gene>
    <name evidence="3" type="ORF">DNG_03723</name>
</gene>